<evidence type="ECO:0000313" key="2">
    <source>
        <dbReference type="EMBL" id="KYP58191.1"/>
    </source>
</evidence>
<evidence type="ECO:0000313" key="3">
    <source>
        <dbReference type="Proteomes" id="UP000075243"/>
    </source>
</evidence>
<evidence type="ECO:0000256" key="1">
    <source>
        <dbReference type="SAM" id="MobiDB-lite"/>
    </source>
</evidence>
<reference evidence="2 3" key="1">
    <citation type="journal article" date="2012" name="Nat. Biotechnol.">
        <title>Draft genome sequence of pigeonpea (Cajanus cajan), an orphan legume crop of resource-poor farmers.</title>
        <authorList>
            <person name="Varshney R.K."/>
            <person name="Chen W."/>
            <person name="Li Y."/>
            <person name="Bharti A.K."/>
            <person name="Saxena R.K."/>
            <person name="Schlueter J.A."/>
            <person name="Donoghue M.T."/>
            <person name="Azam S."/>
            <person name="Fan G."/>
            <person name="Whaley A.M."/>
            <person name="Farmer A.D."/>
            <person name="Sheridan J."/>
            <person name="Iwata A."/>
            <person name="Tuteja R."/>
            <person name="Penmetsa R.V."/>
            <person name="Wu W."/>
            <person name="Upadhyaya H.D."/>
            <person name="Yang S.P."/>
            <person name="Shah T."/>
            <person name="Saxena K.B."/>
            <person name="Michael T."/>
            <person name="McCombie W.R."/>
            <person name="Yang B."/>
            <person name="Zhang G."/>
            <person name="Yang H."/>
            <person name="Wang J."/>
            <person name="Spillane C."/>
            <person name="Cook D.R."/>
            <person name="May G.D."/>
            <person name="Xu X."/>
            <person name="Jackson S.A."/>
        </authorList>
    </citation>
    <scope>NUCLEOTIDE SEQUENCE [LARGE SCALE GENOMIC DNA]</scope>
    <source>
        <strain evidence="3">cv. Asha</strain>
    </source>
</reference>
<dbReference type="Proteomes" id="UP000075243">
    <property type="component" value="Chromosome 11"/>
</dbReference>
<sequence>MSEERILNPQLEIHGSVPSSVQCNKQCSEPEFQVPMSEERVLPTERVQCNKQSTSTLIPISSGGIPQAISEPEHVSQSASIVSELDHDKTLKPGETLHELDAFTQVKESCADEETKDSGAALKLINLLPSLENTNKELRTGQQALPRVHQLNEMAHDEPNIELNLIPLSAEPESPSEQSSKTVEDFVEKQLPKTDVVEDTKTKLAIATLSNVDTSTSNVRPSTDVNIPVVGSSHALEISQPESMPSEQDLCAKRDP</sequence>
<organism evidence="2 3">
    <name type="scientific">Cajanus cajan</name>
    <name type="common">Pigeon pea</name>
    <name type="synonym">Cajanus indicus</name>
    <dbReference type="NCBI Taxonomy" id="3821"/>
    <lineage>
        <taxon>Eukaryota</taxon>
        <taxon>Viridiplantae</taxon>
        <taxon>Streptophyta</taxon>
        <taxon>Embryophyta</taxon>
        <taxon>Tracheophyta</taxon>
        <taxon>Spermatophyta</taxon>
        <taxon>Magnoliopsida</taxon>
        <taxon>eudicotyledons</taxon>
        <taxon>Gunneridae</taxon>
        <taxon>Pentapetalae</taxon>
        <taxon>rosids</taxon>
        <taxon>fabids</taxon>
        <taxon>Fabales</taxon>
        <taxon>Fabaceae</taxon>
        <taxon>Papilionoideae</taxon>
        <taxon>50 kb inversion clade</taxon>
        <taxon>NPAAA clade</taxon>
        <taxon>indigoferoid/millettioid clade</taxon>
        <taxon>Phaseoleae</taxon>
        <taxon>Cajanus</taxon>
    </lineage>
</organism>
<name>A0A151STU7_CAJCA</name>
<feature type="region of interest" description="Disordered" evidence="1">
    <location>
        <begin position="234"/>
        <end position="256"/>
    </location>
</feature>
<dbReference type="Gramene" id="C.cajan_04378.t">
    <property type="protein sequence ID" value="C.cajan_04378.t.cds1"/>
    <property type="gene ID" value="C.cajan_04378"/>
</dbReference>
<dbReference type="AlphaFoldDB" id="A0A151STU7"/>
<protein>
    <submittedName>
        <fullName evidence="2">Uncharacterized protein</fullName>
    </submittedName>
</protein>
<dbReference type="EMBL" id="CM003613">
    <property type="protein sequence ID" value="KYP58191.1"/>
    <property type="molecule type" value="Genomic_DNA"/>
</dbReference>
<keyword evidence="3" id="KW-1185">Reference proteome</keyword>
<gene>
    <name evidence="2" type="ORF">KK1_004484</name>
</gene>
<accession>A0A151STU7</accession>
<proteinExistence type="predicted"/>